<comment type="caution">
    <text evidence="1">The sequence shown here is derived from an EMBL/GenBank/DDBJ whole genome shotgun (WGS) entry which is preliminary data.</text>
</comment>
<accession>A0ACC2WJ82</accession>
<evidence type="ECO:0000313" key="2">
    <source>
        <dbReference type="Proteomes" id="UP001230649"/>
    </source>
</evidence>
<name>A0ACC2WJ82_9TREE</name>
<reference evidence="1" key="1">
    <citation type="submission" date="2023-04" db="EMBL/GenBank/DDBJ databases">
        <title>Draft Genome sequencing of Naganishia species isolated from polar environments using Oxford Nanopore Technology.</title>
        <authorList>
            <person name="Leo P."/>
            <person name="Venkateswaran K."/>
        </authorList>
    </citation>
    <scope>NUCLEOTIDE SEQUENCE</scope>
    <source>
        <strain evidence="1">MNA-CCFEE 5262</strain>
    </source>
</reference>
<organism evidence="1 2">
    <name type="scientific">Naganishia adeliensis</name>
    <dbReference type="NCBI Taxonomy" id="92952"/>
    <lineage>
        <taxon>Eukaryota</taxon>
        <taxon>Fungi</taxon>
        <taxon>Dikarya</taxon>
        <taxon>Basidiomycota</taxon>
        <taxon>Agaricomycotina</taxon>
        <taxon>Tremellomycetes</taxon>
        <taxon>Filobasidiales</taxon>
        <taxon>Filobasidiaceae</taxon>
        <taxon>Naganishia</taxon>
    </lineage>
</organism>
<sequence length="372" mass="41939">MPPKKQQQNAPKSKVVVDKTFGLANKGGKKAKTVAQQQALSRQQAGKNPEVLSKEKERELAKKAKEAEIRRKKEEAALFQTAITQPKVPFGVDPKTIMCAFFKAGICEKGSKCKFSHDKNVERKAEKANIYQDTREKEDEKAQDTMDKWDEEKLRSVVTSKGGNPRTTTDILIVWSFQIVCKYFIQAIEDQKYGRDCKYRHALPPGFVLKSEKKAAEEAAKKEVISLEEFLETERHKLKAPLTPVTPESFAIWKKTRMDKRKAEEEAKEKAKQAQRAAGKLTGMSGKDMFAFGTEFLGEEDEEDDDDWDLQQYMANREPAARQEEDDGEDNDLRGDGESDEDDDDDADGSQGDENEDVDGVSDQLQQTSVAA</sequence>
<gene>
    <name evidence="1" type="ORF">QFC20_002645</name>
</gene>
<proteinExistence type="predicted"/>
<keyword evidence="2" id="KW-1185">Reference proteome</keyword>
<dbReference type="Proteomes" id="UP001230649">
    <property type="component" value="Unassembled WGS sequence"/>
</dbReference>
<dbReference type="EMBL" id="JASBWS010000020">
    <property type="protein sequence ID" value="KAJ9111151.1"/>
    <property type="molecule type" value="Genomic_DNA"/>
</dbReference>
<protein>
    <submittedName>
        <fullName evidence="1">Uncharacterized protein</fullName>
    </submittedName>
</protein>
<evidence type="ECO:0000313" key="1">
    <source>
        <dbReference type="EMBL" id="KAJ9111151.1"/>
    </source>
</evidence>